<reference evidence="1" key="2">
    <citation type="submission" date="2021-09" db="EMBL/GenBank/DDBJ databases">
        <authorList>
            <person name="Jia N."/>
            <person name="Wang J."/>
            <person name="Shi W."/>
            <person name="Du L."/>
            <person name="Sun Y."/>
            <person name="Zhan W."/>
            <person name="Jiang J."/>
            <person name="Wang Q."/>
            <person name="Zhang B."/>
            <person name="Ji P."/>
            <person name="Sakyi L.B."/>
            <person name="Cui X."/>
            <person name="Yuan T."/>
            <person name="Jiang B."/>
            <person name="Yang W."/>
            <person name="Lam T.T.-Y."/>
            <person name="Chang Q."/>
            <person name="Ding S."/>
            <person name="Wang X."/>
            <person name="Zhu J."/>
            <person name="Ruan X."/>
            <person name="Zhao L."/>
            <person name="Wei J."/>
            <person name="Que T."/>
            <person name="Du C."/>
            <person name="Cheng J."/>
            <person name="Dai P."/>
            <person name="Han X."/>
            <person name="Huang E."/>
            <person name="Gao Y."/>
            <person name="Liu J."/>
            <person name="Shao H."/>
            <person name="Ye R."/>
            <person name="Li L."/>
            <person name="Wei W."/>
            <person name="Wang X."/>
            <person name="Wang C."/>
            <person name="Huo Q."/>
            <person name="Li W."/>
            <person name="Guo W."/>
            <person name="Chen H."/>
            <person name="Chen S."/>
            <person name="Zhou L."/>
            <person name="Zhou L."/>
            <person name="Ni X."/>
            <person name="Tian J."/>
            <person name="Zhou Y."/>
            <person name="Sheng Y."/>
            <person name="Liu T."/>
            <person name="Pan Y."/>
            <person name="Xia L."/>
            <person name="Li J."/>
            <person name="Zhao F."/>
            <person name="Cao W."/>
        </authorList>
    </citation>
    <scope>NUCLEOTIDE SEQUENCE</scope>
    <source>
        <strain evidence="1">Rsan-2018</strain>
        <tissue evidence="1">Larvae</tissue>
    </source>
</reference>
<evidence type="ECO:0000313" key="2">
    <source>
        <dbReference type="Proteomes" id="UP000821837"/>
    </source>
</evidence>
<dbReference type="PANTHER" id="PTHR33964:SF1">
    <property type="entry name" value="RE45066P"/>
    <property type="match status" value="1"/>
</dbReference>
<organism evidence="1 2">
    <name type="scientific">Rhipicephalus sanguineus</name>
    <name type="common">Brown dog tick</name>
    <name type="synonym">Ixodes sanguineus</name>
    <dbReference type="NCBI Taxonomy" id="34632"/>
    <lineage>
        <taxon>Eukaryota</taxon>
        <taxon>Metazoa</taxon>
        <taxon>Ecdysozoa</taxon>
        <taxon>Arthropoda</taxon>
        <taxon>Chelicerata</taxon>
        <taxon>Arachnida</taxon>
        <taxon>Acari</taxon>
        <taxon>Parasitiformes</taxon>
        <taxon>Ixodida</taxon>
        <taxon>Ixodoidea</taxon>
        <taxon>Ixodidae</taxon>
        <taxon>Rhipicephalinae</taxon>
        <taxon>Rhipicephalus</taxon>
        <taxon>Rhipicephalus</taxon>
    </lineage>
</organism>
<dbReference type="Proteomes" id="UP000821837">
    <property type="component" value="Chromosome 11"/>
</dbReference>
<protein>
    <submittedName>
        <fullName evidence="1">Uncharacterized protein</fullName>
    </submittedName>
</protein>
<name>A0A9D4T512_RHISA</name>
<dbReference type="VEuPathDB" id="VectorBase:RSAN_027535"/>
<sequence>MEPSLSVVLRFGSRPISNVAEFFRPSNLRKRKKLVNVKLWTSEIECSLKYIDDCLDGTTRGTCMVVLKAAEEDFEAICTEGNDMERLYLQSSPCANAAGSKLNVCVRDMFRNLQKATEKGAPNQAVYHACCYFGALLDCVDASLGDCNNSTESKEFIMGRLEHIFGEAFSLVCGTYTQGSASCSALPVLPEVEPGTPEPVSNLVEYGILVMQLLGRRDSAPPVGN</sequence>
<keyword evidence="2" id="KW-1185">Reference proteome</keyword>
<evidence type="ECO:0000313" key="1">
    <source>
        <dbReference type="EMBL" id="KAH7971868.1"/>
    </source>
</evidence>
<dbReference type="EMBL" id="JABSTV010001247">
    <property type="protein sequence ID" value="KAH7971868.1"/>
    <property type="molecule type" value="Genomic_DNA"/>
</dbReference>
<dbReference type="AlphaFoldDB" id="A0A9D4T512"/>
<reference evidence="1" key="1">
    <citation type="journal article" date="2020" name="Cell">
        <title>Large-Scale Comparative Analyses of Tick Genomes Elucidate Their Genetic Diversity and Vector Capacities.</title>
        <authorList>
            <consortium name="Tick Genome and Microbiome Consortium (TIGMIC)"/>
            <person name="Jia N."/>
            <person name="Wang J."/>
            <person name="Shi W."/>
            <person name="Du L."/>
            <person name="Sun Y."/>
            <person name="Zhan W."/>
            <person name="Jiang J.F."/>
            <person name="Wang Q."/>
            <person name="Zhang B."/>
            <person name="Ji P."/>
            <person name="Bell-Sakyi L."/>
            <person name="Cui X.M."/>
            <person name="Yuan T.T."/>
            <person name="Jiang B.G."/>
            <person name="Yang W.F."/>
            <person name="Lam T.T."/>
            <person name="Chang Q.C."/>
            <person name="Ding S.J."/>
            <person name="Wang X.J."/>
            <person name="Zhu J.G."/>
            <person name="Ruan X.D."/>
            <person name="Zhao L."/>
            <person name="Wei J.T."/>
            <person name="Ye R.Z."/>
            <person name="Que T.C."/>
            <person name="Du C.H."/>
            <person name="Zhou Y.H."/>
            <person name="Cheng J.X."/>
            <person name="Dai P.F."/>
            <person name="Guo W.B."/>
            <person name="Han X.H."/>
            <person name="Huang E.J."/>
            <person name="Li L.F."/>
            <person name="Wei W."/>
            <person name="Gao Y.C."/>
            <person name="Liu J.Z."/>
            <person name="Shao H.Z."/>
            <person name="Wang X."/>
            <person name="Wang C.C."/>
            <person name="Yang T.C."/>
            <person name="Huo Q.B."/>
            <person name="Li W."/>
            <person name="Chen H.Y."/>
            <person name="Chen S.E."/>
            <person name="Zhou L.G."/>
            <person name="Ni X.B."/>
            <person name="Tian J.H."/>
            <person name="Sheng Y."/>
            <person name="Liu T."/>
            <person name="Pan Y.S."/>
            <person name="Xia L.Y."/>
            <person name="Li J."/>
            <person name="Zhao F."/>
            <person name="Cao W.C."/>
        </authorList>
    </citation>
    <scope>NUCLEOTIDE SEQUENCE</scope>
    <source>
        <strain evidence="1">Rsan-2018</strain>
    </source>
</reference>
<comment type="caution">
    <text evidence="1">The sequence shown here is derived from an EMBL/GenBank/DDBJ whole genome shotgun (WGS) entry which is preliminary data.</text>
</comment>
<gene>
    <name evidence="1" type="ORF">HPB52_003491</name>
</gene>
<proteinExistence type="predicted"/>
<dbReference type="PANTHER" id="PTHR33964">
    <property type="entry name" value="RE45066P-RELATED"/>
    <property type="match status" value="1"/>
</dbReference>
<accession>A0A9D4T512</accession>